<evidence type="ECO:0000256" key="3">
    <source>
        <dbReference type="ARBA" id="ARBA00022989"/>
    </source>
</evidence>
<evidence type="ECO:0000256" key="7">
    <source>
        <dbReference type="SAM" id="MobiDB-lite"/>
    </source>
</evidence>
<dbReference type="STRING" id="2018661.A0A2A2J4X0"/>
<feature type="compositionally biased region" description="Basic and acidic residues" evidence="7">
    <location>
        <begin position="529"/>
        <end position="554"/>
    </location>
</feature>
<feature type="transmembrane region" description="Helical" evidence="6">
    <location>
        <begin position="275"/>
        <end position="293"/>
    </location>
</feature>
<feature type="region of interest" description="Disordered" evidence="7">
    <location>
        <begin position="395"/>
        <end position="554"/>
    </location>
</feature>
<evidence type="ECO:0000313" key="9">
    <source>
        <dbReference type="Proteomes" id="UP000218231"/>
    </source>
</evidence>
<dbReference type="InterPro" id="IPR000615">
    <property type="entry name" value="Bestrophin"/>
</dbReference>
<feature type="transmembrane region" description="Helical" evidence="6">
    <location>
        <begin position="76"/>
        <end position="97"/>
    </location>
</feature>
<comment type="subcellular location">
    <subcellularLocation>
        <location evidence="6">Cell membrane</location>
        <topology evidence="6">Multi-pass membrane protein</topology>
    </subcellularLocation>
    <subcellularLocation>
        <location evidence="1">Membrane</location>
        <topology evidence="1">Multi-pass membrane protein</topology>
    </subcellularLocation>
</comment>
<dbReference type="GO" id="GO:0034707">
    <property type="term" value="C:chloride channel complex"/>
    <property type="evidence" value="ECO:0007669"/>
    <property type="project" value="UniProtKB-KW"/>
</dbReference>
<dbReference type="AlphaFoldDB" id="A0A2A2J4X0"/>
<dbReference type="Proteomes" id="UP000218231">
    <property type="component" value="Unassembled WGS sequence"/>
</dbReference>
<feature type="compositionally biased region" description="Basic and acidic residues" evidence="7">
    <location>
        <begin position="395"/>
        <end position="404"/>
    </location>
</feature>
<keyword evidence="3 6" id="KW-1133">Transmembrane helix</keyword>
<feature type="compositionally biased region" description="Polar residues" evidence="7">
    <location>
        <begin position="475"/>
        <end position="503"/>
    </location>
</feature>
<evidence type="ECO:0000256" key="4">
    <source>
        <dbReference type="ARBA" id="ARBA00023136"/>
    </source>
</evidence>
<keyword evidence="9" id="KW-1185">Reference proteome</keyword>
<keyword evidence="4 6" id="KW-0472">Membrane</keyword>
<feature type="compositionally biased region" description="Basic and acidic residues" evidence="7">
    <location>
        <begin position="438"/>
        <end position="460"/>
    </location>
</feature>
<keyword evidence="6" id="KW-0813">Transport</keyword>
<comment type="function">
    <text evidence="6">Forms chloride channels.</text>
</comment>
<organism evidence="8 9">
    <name type="scientific">Diploscapter pachys</name>
    <dbReference type="NCBI Taxonomy" id="2018661"/>
    <lineage>
        <taxon>Eukaryota</taxon>
        <taxon>Metazoa</taxon>
        <taxon>Ecdysozoa</taxon>
        <taxon>Nematoda</taxon>
        <taxon>Chromadorea</taxon>
        <taxon>Rhabditida</taxon>
        <taxon>Rhabditina</taxon>
        <taxon>Rhabditomorpha</taxon>
        <taxon>Rhabditoidea</taxon>
        <taxon>Rhabditidae</taxon>
        <taxon>Diploscapter</taxon>
    </lineage>
</organism>
<keyword evidence="6" id="KW-0406">Ion transport</keyword>
<feature type="transmembrane region" description="Helical" evidence="6">
    <location>
        <begin position="36"/>
        <end position="55"/>
    </location>
</feature>
<dbReference type="PANTHER" id="PTHR10736:SF0">
    <property type="entry name" value="BESTROPHIN HOMOLOG"/>
    <property type="match status" value="1"/>
</dbReference>
<dbReference type="GO" id="GO:0005254">
    <property type="term" value="F:chloride channel activity"/>
    <property type="evidence" value="ECO:0007669"/>
    <property type="project" value="UniProtKB-KW"/>
</dbReference>
<sequence>MTVGYMREASTANAMTFIRLLFRWNGSVWKSVWWELLMWIQLYCWISMFYRFFLVKTPYGRNFEEIVQHCQKTSSDLSPILTFTIGFYVSYIAGRWWSVFMSIPWPDSTVLSISAFLRDRGRQYKNEDRRLRGAIVRYMLVSFVLVFRSVSEKIIKRFPTLEHFHTAHLLSQDELDIIEKAPPNRQFWLPIEWSLTLLKKTYNRRQIDEHHYSVVVNHLLSYRENLHRILSYDWVNVPLVYVQVVNLCTMLYFILQAVARQPVAVVTPNLVNNSVIPFYAIMEFIVFFGWLKVAQVMLNPFGMDDDDFEIDALIERNLNVSYGYVDDLFDHPPPLQDLVVKKIPHTMASAALISNGNPLIGSAAQIEIKPEQQAVVPKKDMNFLEQMIGIKKEAPVVEEKKPEPAQEAAAQSAEPKKQQTPEERNLDKTPPASSPLTSKKEDRMKSKEQHKEQHTAREPVHGAQSTGAGIPLAGTQKSMSERTPNPSSHLAKQASTQPITSKRNAPRTPVESEEKPTSKKKHHHKPYRKDRSSRRDPGIAKEKSYGEKKKQQEN</sequence>
<comment type="caution">
    <text evidence="8">The sequence shown here is derived from an EMBL/GenBank/DDBJ whole genome shotgun (WGS) entry which is preliminary data.</text>
</comment>
<keyword evidence="6" id="KW-0869">Chloride channel</keyword>
<keyword evidence="2 6" id="KW-0812">Transmembrane</keyword>
<evidence type="ECO:0000256" key="5">
    <source>
        <dbReference type="ARBA" id="ARBA00034769"/>
    </source>
</evidence>
<keyword evidence="6" id="KW-0407">Ion channel</keyword>
<proteinExistence type="inferred from homology"/>
<dbReference type="PANTHER" id="PTHR10736">
    <property type="entry name" value="BESTROPHIN"/>
    <property type="match status" value="1"/>
</dbReference>
<accession>A0A2A2J4X0</accession>
<feature type="compositionally biased region" description="Basic and acidic residues" evidence="7">
    <location>
        <begin position="414"/>
        <end position="427"/>
    </location>
</feature>
<dbReference type="EMBL" id="LIAE01010679">
    <property type="protein sequence ID" value="PAV56701.1"/>
    <property type="molecule type" value="Genomic_DNA"/>
</dbReference>
<name>A0A2A2J4X0_9BILA</name>
<evidence type="ECO:0000256" key="6">
    <source>
        <dbReference type="RuleBase" id="RU363126"/>
    </source>
</evidence>
<feature type="transmembrane region" description="Helical" evidence="6">
    <location>
        <begin position="234"/>
        <end position="255"/>
    </location>
</feature>
<keyword evidence="6" id="KW-0868">Chloride</keyword>
<dbReference type="Pfam" id="PF01062">
    <property type="entry name" value="Bestrophin"/>
    <property type="match status" value="1"/>
</dbReference>
<feature type="compositionally biased region" description="Basic residues" evidence="7">
    <location>
        <begin position="518"/>
        <end position="528"/>
    </location>
</feature>
<dbReference type="InterPro" id="IPR021134">
    <property type="entry name" value="Bestrophin-like"/>
</dbReference>
<dbReference type="OrthoDB" id="201595at2759"/>
<keyword evidence="6" id="KW-1003">Cell membrane</keyword>
<feature type="transmembrane region" description="Helical" evidence="6">
    <location>
        <begin position="134"/>
        <end position="151"/>
    </location>
</feature>
<evidence type="ECO:0000256" key="1">
    <source>
        <dbReference type="ARBA" id="ARBA00004141"/>
    </source>
</evidence>
<reference evidence="8 9" key="1">
    <citation type="journal article" date="2017" name="Curr. Biol.">
        <title>Genome architecture and evolution of a unichromosomal asexual nematode.</title>
        <authorList>
            <person name="Fradin H."/>
            <person name="Zegar C."/>
            <person name="Gutwein M."/>
            <person name="Lucas J."/>
            <person name="Kovtun M."/>
            <person name="Corcoran D."/>
            <person name="Baugh L.R."/>
            <person name="Kiontke K."/>
            <person name="Gunsalus K."/>
            <person name="Fitch D.H."/>
            <person name="Piano F."/>
        </authorList>
    </citation>
    <scope>NUCLEOTIDE SEQUENCE [LARGE SCALE GENOMIC DNA]</scope>
    <source>
        <strain evidence="8">PF1309</strain>
    </source>
</reference>
<dbReference type="GO" id="GO:0005886">
    <property type="term" value="C:plasma membrane"/>
    <property type="evidence" value="ECO:0007669"/>
    <property type="project" value="UniProtKB-SubCell"/>
</dbReference>
<evidence type="ECO:0000313" key="8">
    <source>
        <dbReference type="EMBL" id="PAV56701.1"/>
    </source>
</evidence>
<gene>
    <name evidence="8" type="ORF">WR25_04980</name>
</gene>
<protein>
    <recommendedName>
        <fullName evidence="6">Bestrophin homolog</fullName>
    </recommendedName>
</protein>
<comment type="similarity">
    <text evidence="5 6">Belongs to the anion channel-forming bestrophin (TC 1.A.46) family. Calcium-sensitive chloride channel subfamily.</text>
</comment>
<evidence type="ECO:0000256" key="2">
    <source>
        <dbReference type="ARBA" id="ARBA00022692"/>
    </source>
</evidence>